<dbReference type="Proteomes" id="UP001247620">
    <property type="component" value="Unassembled WGS sequence"/>
</dbReference>
<accession>A0ABU1T9K7</accession>
<proteinExistence type="predicted"/>
<evidence type="ECO:0000313" key="3">
    <source>
        <dbReference type="Proteomes" id="UP001247620"/>
    </source>
</evidence>
<dbReference type="RefSeq" id="WP_310094762.1">
    <property type="nucleotide sequence ID" value="NZ_JAVDUU010000002.1"/>
</dbReference>
<sequence>MFNRNLIFILYLLLISFTACNSGKTFDRDKWNYGDGLTFPNRNRMLNDLLENQKLKGRKYYQVIGMLHRPQGGDSTMMYYEIVRNIEPGSAPYRKNLVLYLSKDSVVTGTKIVESGKK</sequence>
<evidence type="ECO:0000256" key="1">
    <source>
        <dbReference type="SAM" id="SignalP"/>
    </source>
</evidence>
<dbReference type="PROSITE" id="PS51257">
    <property type="entry name" value="PROKAR_LIPOPROTEIN"/>
    <property type="match status" value="1"/>
</dbReference>
<organism evidence="2 3">
    <name type="scientific">Mucilaginibacter pocheonensis</name>
    <dbReference type="NCBI Taxonomy" id="398050"/>
    <lineage>
        <taxon>Bacteria</taxon>
        <taxon>Pseudomonadati</taxon>
        <taxon>Bacteroidota</taxon>
        <taxon>Sphingobacteriia</taxon>
        <taxon>Sphingobacteriales</taxon>
        <taxon>Sphingobacteriaceae</taxon>
        <taxon>Mucilaginibacter</taxon>
    </lineage>
</organism>
<dbReference type="EMBL" id="JAVDUU010000002">
    <property type="protein sequence ID" value="MDR6942067.1"/>
    <property type="molecule type" value="Genomic_DNA"/>
</dbReference>
<protein>
    <recommendedName>
        <fullName evidence="4">DUF4377 domain-containing protein</fullName>
    </recommendedName>
</protein>
<comment type="caution">
    <text evidence="2">The sequence shown here is derived from an EMBL/GenBank/DDBJ whole genome shotgun (WGS) entry which is preliminary data.</text>
</comment>
<name>A0ABU1T9K7_9SPHI</name>
<gene>
    <name evidence="2" type="ORF">J2W55_001909</name>
</gene>
<feature type="chain" id="PRO_5045763519" description="DUF4377 domain-containing protein" evidence="1">
    <location>
        <begin position="22"/>
        <end position="118"/>
    </location>
</feature>
<feature type="signal peptide" evidence="1">
    <location>
        <begin position="1"/>
        <end position="21"/>
    </location>
</feature>
<keyword evidence="3" id="KW-1185">Reference proteome</keyword>
<keyword evidence="1" id="KW-0732">Signal</keyword>
<evidence type="ECO:0008006" key="4">
    <source>
        <dbReference type="Google" id="ProtNLM"/>
    </source>
</evidence>
<evidence type="ECO:0000313" key="2">
    <source>
        <dbReference type="EMBL" id="MDR6942067.1"/>
    </source>
</evidence>
<reference evidence="2 3" key="1">
    <citation type="submission" date="2023-07" db="EMBL/GenBank/DDBJ databases">
        <title>Sorghum-associated microbial communities from plants grown in Nebraska, USA.</title>
        <authorList>
            <person name="Schachtman D."/>
        </authorList>
    </citation>
    <scope>NUCLEOTIDE SEQUENCE [LARGE SCALE GENOMIC DNA]</scope>
    <source>
        <strain evidence="2 3">3262</strain>
    </source>
</reference>